<evidence type="ECO:0000259" key="1">
    <source>
        <dbReference type="Pfam" id="PF06985"/>
    </source>
</evidence>
<dbReference type="GeneID" id="63752463"/>
<name>A0A1L9R5I3_ASPWE</name>
<dbReference type="Proteomes" id="UP000184383">
    <property type="component" value="Unassembled WGS sequence"/>
</dbReference>
<dbReference type="PANTHER" id="PTHR33112:SF12">
    <property type="entry name" value="HETEROKARYON INCOMPATIBILITY DOMAIN-CONTAINING PROTEIN"/>
    <property type="match status" value="1"/>
</dbReference>
<protein>
    <recommendedName>
        <fullName evidence="1">Heterokaryon incompatibility domain-containing protein</fullName>
    </recommendedName>
</protein>
<gene>
    <name evidence="2" type="ORF">ASPWEDRAFT_45740</name>
</gene>
<dbReference type="AlphaFoldDB" id="A0A1L9R5I3"/>
<evidence type="ECO:0000313" key="3">
    <source>
        <dbReference type="Proteomes" id="UP000184383"/>
    </source>
</evidence>
<dbReference type="STRING" id="1073089.A0A1L9R5I3"/>
<dbReference type="InterPro" id="IPR010730">
    <property type="entry name" value="HET"/>
</dbReference>
<evidence type="ECO:0000313" key="2">
    <source>
        <dbReference type="EMBL" id="OJJ30181.1"/>
    </source>
</evidence>
<dbReference type="EMBL" id="KV878217">
    <property type="protein sequence ID" value="OJJ30181.1"/>
    <property type="molecule type" value="Genomic_DNA"/>
</dbReference>
<dbReference type="PANTHER" id="PTHR33112">
    <property type="entry name" value="DOMAIN PROTEIN, PUTATIVE-RELATED"/>
    <property type="match status" value="1"/>
</dbReference>
<proteinExistence type="predicted"/>
<dbReference type="Pfam" id="PF06985">
    <property type="entry name" value="HET"/>
    <property type="match status" value="1"/>
</dbReference>
<dbReference type="RefSeq" id="XP_040683858.1">
    <property type="nucleotide sequence ID" value="XM_040836615.1"/>
</dbReference>
<reference evidence="3" key="1">
    <citation type="journal article" date="2017" name="Genome Biol.">
        <title>Comparative genomics reveals high biological diversity and specific adaptations in the industrially and medically important fungal genus Aspergillus.</title>
        <authorList>
            <person name="de Vries R.P."/>
            <person name="Riley R."/>
            <person name="Wiebenga A."/>
            <person name="Aguilar-Osorio G."/>
            <person name="Amillis S."/>
            <person name="Uchima C.A."/>
            <person name="Anderluh G."/>
            <person name="Asadollahi M."/>
            <person name="Askin M."/>
            <person name="Barry K."/>
            <person name="Battaglia E."/>
            <person name="Bayram O."/>
            <person name="Benocci T."/>
            <person name="Braus-Stromeyer S.A."/>
            <person name="Caldana C."/>
            <person name="Canovas D."/>
            <person name="Cerqueira G.C."/>
            <person name="Chen F."/>
            <person name="Chen W."/>
            <person name="Choi C."/>
            <person name="Clum A."/>
            <person name="Dos Santos R.A."/>
            <person name="Damasio A.R."/>
            <person name="Diallinas G."/>
            <person name="Emri T."/>
            <person name="Fekete E."/>
            <person name="Flipphi M."/>
            <person name="Freyberg S."/>
            <person name="Gallo A."/>
            <person name="Gournas C."/>
            <person name="Habgood R."/>
            <person name="Hainaut M."/>
            <person name="Harispe M.L."/>
            <person name="Henrissat B."/>
            <person name="Hilden K.S."/>
            <person name="Hope R."/>
            <person name="Hossain A."/>
            <person name="Karabika E."/>
            <person name="Karaffa L."/>
            <person name="Karanyi Z."/>
            <person name="Krasevec N."/>
            <person name="Kuo A."/>
            <person name="Kusch H."/>
            <person name="LaButti K."/>
            <person name="Lagendijk E.L."/>
            <person name="Lapidus A."/>
            <person name="Levasseur A."/>
            <person name="Lindquist E."/>
            <person name="Lipzen A."/>
            <person name="Logrieco A.F."/>
            <person name="MacCabe A."/>
            <person name="Maekelae M.R."/>
            <person name="Malavazi I."/>
            <person name="Melin P."/>
            <person name="Meyer V."/>
            <person name="Mielnichuk N."/>
            <person name="Miskei M."/>
            <person name="Molnar A.P."/>
            <person name="Mule G."/>
            <person name="Ngan C.Y."/>
            <person name="Orejas M."/>
            <person name="Orosz E."/>
            <person name="Ouedraogo J.P."/>
            <person name="Overkamp K.M."/>
            <person name="Park H.-S."/>
            <person name="Perrone G."/>
            <person name="Piumi F."/>
            <person name="Punt P.J."/>
            <person name="Ram A.F."/>
            <person name="Ramon A."/>
            <person name="Rauscher S."/>
            <person name="Record E."/>
            <person name="Riano-Pachon D.M."/>
            <person name="Robert V."/>
            <person name="Roehrig J."/>
            <person name="Ruller R."/>
            <person name="Salamov A."/>
            <person name="Salih N.S."/>
            <person name="Samson R.A."/>
            <person name="Sandor E."/>
            <person name="Sanguinetti M."/>
            <person name="Schuetze T."/>
            <person name="Sepcic K."/>
            <person name="Shelest E."/>
            <person name="Sherlock G."/>
            <person name="Sophianopoulou V."/>
            <person name="Squina F.M."/>
            <person name="Sun H."/>
            <person name="Susca A."/>
            <person name="Todd R.B."/>
            <person name="Tsang A."/>
            <person name="Unkles S.E."/>
            <person name="van de Wiele N."/>
            <person name="van Rossen-Uffink D."/>
            <person name="Oliveira J.V."/>
            <person name="Vesth T.C."/>
            <person name="Visser J."/>
            <person name="Yu J.-H."/>
            <person name="Zhou M."/>
            <person name="Andersen M.R."/>
            <person name="Archer D.B."/>
            <person name="Baker S.E."/>
            <person name="Benoit I."/>
            <person name="Brakhage A.A."/>
            <person name="Braus G.H."/>
            <person name="Fischer R."/>
            <person name="Frisvad J.C."/>
            <person name="Goldman G.H."/>
            <person name="Houbraken J."/>
            <person name="Oakley B."/>
            <person name="Pocsi I."/>
            <person name="Scazzocchio C."/>
            <person name="Seiboth B."/>
            <person name="vanKuyk P.A."/>
            <person name="Wortman J."/>
            <person name="Dyer P.S."/>
            <person name="Grigoriev I.V."/>
        </authorList>
    </citation>
    <scope>NUCLEOTIDE SEQUENCE [LARGE SCALE GENOMIC DNA]</scope>
    <source>
        <strain evidence="3">DTO 134E9</strain>
    </source>
</reference>
<organism evidence="2 3">
    <name type="scientific">Aspergillus wentii DTO 134E9</name>
    <dbReference type="NCBI Taxonomy" id="1073089"/>
    <lineage>
        <taxon>Eukaryota</taxon>
        <taxon>Fungi</taxon>
        <taxon>Dikarya</taxon>
        <taxon>Ascomycota</taxon>
        <taxon>Pezizomycotina</taxon>
        <taxon>Eurotiomycetes</taxon>
        <taxon>Eurotiomycetidae</taxon>
        <taxon>Eurotiales</taxon>
        <taxon>Aspergillaceae</taxon>
        <taxon>Aspergillus</taxon>
        <taxon>Aspergillus subgen. Cremei</taxon>
    </lineage>
</organism>
<keyword evidence="3" id="KW-1185">Reference proteome</keyword>
<sequence length="717" mass="82541">MERNIHWLLRQRNEVVERKMPHDLQNRDMYRMFLSMFNPVPHRNQPLCRSCARLPIHNLVLYAHDESFGDFSQTGSIWITNDCAFCNLIMEALSMDSWGHRIDSVRSKPSTVDYSILKRCGASAINVYATGHWGYIQILEEDAYLFEPRLERIPDRQKHQAEEKNWFCRRISQQIDFDLIRQWLSTCVAHHDCGSRRREPIELILIDVKERRLVRKTSDSVYIALSYVWGNSTGLRTMVENYNSLQVPGSMAAKAREIPRVILDAMELVERIHQRWLWVDQLCLIQNSPTKGDGIKQMDRIYENALITIFALAGNDANHGLPGVSPRSRPIPAVRTVQGVQCMATLPDLNNVLPSSHHSTRGWTFQEQLLSRRRLFISDHQAYFQCSQDECCEDRLGISSERSVLNGIWERLRNGTARYSLHDYMSLVQEYTKRNFSKQYEGDVLDAFTGITAALTHRSSMKSGTRDEFVAGIPLSKFFPLLFWIPRKTAVRRTSNDGQYLPTWSWAGWCGAVVYRELNNWNEDGGTIYSVLSDVELVQHTAQRPLLFETTNYHDGYCSVQGCRSKKPHSDRSAIGDLDPSGESLLRFNAKGVPADKFTNEKHEAHTDGISRYRDFRKILRRGRHCGALYGADRADLDNILSECKYILVGHCPDTKYKIDMWAGNEMHYQSSSWCGCVGYFLLIQDREDRAERVGMAIIHPEAWEEAGPTEEQVILG</sequence>
<accession>A0A1L9R5I3</accession>
<dbReference type="VEuPathDB" id="FungiDB:ASPWEDRAFT_45740"/>
<dbReference type="OrthoDB" id="5135333at2759"/>
<feature type="domain" description="Heterokaryon incompatibility" evidence="1">
    <location>
        <begin position="222"/>
        <end position="367"/>
    </location>
</feature>